<dbReference type="FunFam" id="1.10.510.10:FF:000590">
    <property type="entry name" value="PR5-like receptor kinase"/>
    <property type="match status" value="1"/>
</dbReference>
<dbReference type="PANTHER" id="PTHR27009">
    <property type="entry name" value="RUST RESISTANCE KINASE LR10-RELATED"/>
    <property type="match status" value="1"/>
</dbReference>
<dbReference type="GO" id="GO:0016020">
    <property type="term" value="C:membrane"/>
    <property type="evidence" value="ECO:0007669"/>
    <property type="project" value="UniProtKB-SubCell"/>
</dbReference>
<dbReference type="InterPro" id="IPR012340">
    <property type="entry name" value="NA-bd_OB-fold"/>
</dbReference>
<dbReference type="PROSITE" id="PS00108">
    <property type="entry name" value="PROTEIN_KINASE_ST"/>
    <property type="match status" value="1"/>
</dbReference>
<evidence type="ECO:0000313" key="15">
    <source>
        <dbReference type="Proteomes" id="UP001408789"/>
    </source>
</evidence>
<comment type="caution">
    <text evidence="14">The sequence shown here is derived from an EMBL/GenBank/DDBJ whole genome shotgun (WGS) entry which is preliminary data.</text>
</comment>
<evidence type="ECO:0000256" key="4">
    <source>
        <dbReference type="ARBA" id="ARBA00022692"/>
    </source>
</evidence>
<evidence type="ECO:0000256" key="10">
    <source>
        <dbReference type="ARBA" id="ARBA00023136"/>
    </source>
</evidence>
<sequence length="880" mass="100172">MTNSFKIKLGQGGFGSVYKGELRNQQLVAVKVLSEVKGDGEDFINEVASVGRTSHINIVSLMGFCLEGRKRALIYEFMPNGSLERFIYSHGSLMSGHIGWEKLYQIAVGIARGLDYLHRGCSTRILHFDIKPHNILLDNDFCPKIADFGLAKLFRDKESKISMSHMRGTPGYIAPELFSRNFGEVSHKSDVYSYGMMILEMVGGRRNIKAGVDHTSEIYFPHWIYKKVELHEEQLGLHQIVCDEENRIARKMIIVGLWCLQTNPLNRPTITRVLEMLEEDLASLEIPPKPYLSSPPRSLGSPCANSLHPYCSSTETLNVVLRNVEGVMSICDRWTDVVRDVPIQATYLLYFKVEDEFTFRLDVYNANGCCILSMLPPTHADEDISQGHYGPHLGGKNLPEVKIEPDQSGDEDFMEIDGLDTQNQVPKPTPVQPPPHSQFHKVVVAREKFTLSKLAGFYNNKMLNLVYEDEDGELYELHSEWNMGYTRGCKIWITLFQEYAERLIDYIKSHPVDTEVVIIVQFAMFRVYRNRHPVSNYFEQSKLFINSDFDEFAAFKQSYNENEGDVPSSSVSRLASSVSYSLENDFLVDTKFNQIAELNVITSVKKVVILGTLKCLMEGTEWWYRSCKLCNKAIERFLKADATITSDDIWYYEHKLPGKCENEKFEPTIKFMMLIKVQDGTGSVILTLFDKEVRRLLRVTAAELVSRIVEQGKPPVEIESLFGKRLAIKIDISSLNIEHEYIYFTIEKLTEKDSIISALDEKHNKDQSINFSSQVYGSIETDVNKALISLSPTMFNISFLRSFNHRMPPLYFVSLQDSKDTLDPDKQGTSKSFDKDDKPFKCLIHEDEDVTDLSGLCGDTMIAADLSDVKSQNRGDSKGK</sequence>
<accession>A0AAP0C973</accession>
<keyword evidence="8 12" id="KW-0067">ATP-binding</keyword>
<dbReference type="InterPro" id="IPR008271">
    <property type="entry name" value="Ser/Thr_kinase_AS"/>
</dbReference>
<evidence type="ECO:0000256" key="7">
    <source>
        <dbReference type="ARBA" id="ARBA00022777"/>
    </source>
</evidence>
<feature type="binding site" evidence="12">
    <location>
        <position position="31"/>
    </location>
    <ligand>
        <name>ATP</name>
        <dbReference type="ChEBI" id="CHEBI:30616"/>
    </ligand>
</feature>
<keyword evidence="7" id="KW-0418">Kinase</keyword>
<evidence type="ECO:0000256" key="3">
    <source>
        <dbReference type="ARBA" id="ARBA00022679"/>
    </source>
</evidence>
<keyword evidence="3" id="KW-0808">Transferase</keyword>
<protein>
    <recommendedName>
        <fullName evidence="13">Protein kinase domain-containing protein</fullName>
    </recommendedName>
</protein>
<evidence type="ECO:0000256" key="9">
    <source>
        <dbReference type="ARBA" id="ARBA00022989"/>
    </source>
</evidence>
<keyword evidence="11" id="KW-0325">Glycoprotein</keyword>
<dbReference type="SMART" id="SM00220">
    <property type="entry name" value="S_TKc"/>
    <property type="match status" value="1"/>
</dbReference>
<dbReference type="PROSITE" id="PS00107">
    <property type="entry name" value="PROTEIN_KINASE_ATP"/>
    <property type="match status" value="1"/>
</dbReference>
<dbReference type="Gene3D" id="3.30.200.20">
    <property type="entry name" value="Phosphorylase Kinase, domain 1"/>
    <property type="match status" value="1"/>
</dbReference>
<gene>
    <name evidence="14" type="ORF">SSX86_031796</name>
</gene>
<dbReference type="InterPro" id="IPR017441">
    <property type="entry name" value="Protein_kinase_ATP_BS"/>
</dbReference>
<dbReference type="Gene3D" id="1.10.510.10">
    <property type="entry name" value="Transferase(Phosphotransferase) domain 1"/>
    <property type="match status" value="1"/>
</dbReference>
<keyword evidence="15" id="KW-1185">Reference proteome</keyword>
<dbReference type="GO" id="GO:0004674">
    <property type="term" value="F:protein serine/threonine kinase activity"/>
    <property type="evidence" value="ECO:0007669"/>
    <property type="project" value="UniProtKB-KW"/>
</dbReference>
<organism evidence="14 15">
    <name type="scientific">Deinandra increscens subsp. villosa</name>
    <dbReference type="NCBI Taxonomy" id="3103831"/>
    <lineage>
        <taxon>Eukaryota</taxon>
        <taxon>Viridiplantae</taxon>
        <taxon>Streptophyta</taxon>
        <taxon>Embryophyta</taxon>
        <taxon>Tracheophyta</taxon>
        <taxon>Spermatophyta</taxon>
        <taxon>Magnoliopsida</taxon>
        <taxon>eudicotyledons</taxon>
        <taxon>Gunneridae</taxon>
        <taxon>Pentapetalae</taxon>
        <taxon>asterids</taxon>
        <taxon>campanulids</taxon>
        <taxon>Asterales</taxon>
        <taxon>Asteraceae</taxon>
        <taxon>Asteroideae</taxon>
        <taxon>Heliantheae alliance</taxon>
        <taxon>Madieae</taxon>
        <taxon>Madiinae</taxon>
        <taxon>Deinandra</taxon>
    </lineage>
</organism>
<keyword evidence="9" id="KW-1133">Transmembrane helix</keyword>
<reference evidence="14 15" key="1">
    <citation type="submission" date="2024-04" db="EMBL/GenBank/DDBJ databases">
        <title>The reference genome of an endangered Asteraceae, Deinandra increscens subsp. villosa, native to the Central Coast of California.</title>
        <authorList>
            <person name="Guilliams M."/>
            <person name="Hasenstab-Lehman K."/>
            <person name="Meyer R."/>
            <person name="Mcevoy S."/>
        </authorList>
    </citation>
    <scope>NUCLEOTIDE SEQUENCE [LARGE SCALE GENOMIC DNA]</scope>
    <source>
        <tissue evidence="14">Leaf</tissue>
    </source>
</reference>
<keyword evidence="5" id="KW-0732">Signal</keyword>
<proteinExistence type="predicted"/>
<dbReference type="EMBL" id="JBCNJP010007738">
    <property type="protein sequence ID" value="KAK9049237.1"/>
    <property type="molecule type" value="Genomic_DNA"/>
</dbReference>
<feature type="domain" description="Protein kinase" evidence="13">
    <location>
        <begin position="3"/>
        <end position="292"/>
    </location>
</feature>
<keyword evidence="10" id="KW-0472">Membrane</keyword>
<keyword evidence="6 12" id="KW-0547">Nucleotide-binding</keyword>
<comment type="subcellular location">
    <subcellularLocation>
        <location evidence="1">Membrane</location>
        <topology evidence="1">Single-pass type I membrane protein</topology>
    </subcellularLocation>
</comment>
<evidence type="ECO:0000256" key="1">
    <source>
        <dbReference type="ARBA" id="ARBA00004479"/>
    </source>
</evidence>
<evidence type="ECO:0000313" key="14">
    <source>
        <dbReference type="EMBL" id="KAK9049237.1"/>
    </source>
</evidence>
<dbReference type="InterPro" id="IPR000719">
    <property type="entry name" value="Prot_kinase_dom"/>
</dbReference>
<dbReference type="AlphaFoldDB" id="A0AAP0C973"/>
<evidence type="ECO:0000259" key="13">
    <source>
        <dbReference type="PROSITE" id="PS50011"/>
    </source>
</evidence>
<feature type="non-terminal residue" evidence="14">
    <location>
        <position position="880"/>
    </location>
</feature>
<evidence type="ECO:0000256" key="12">
    <source>
        <dbReference type="PROSITE-ProRule" id="PRU10141"/>
    </source>
</evidence>
<evidence type="ECO:0000256" key="5">
    <source>
        <dbReference type="ARBA" id="ARBA00022729"/>
    </source>
</evidence>
<evidence type="ECO:0000256" key="11">
    <source>
        <dbReference type="ARBA" id="ARBA00023180"/>
    </source>
</evidence>
<dbReference type="GO" id="GO:0005524">
    <property type="term" value="F:ATP binding"/>
    <property type="evidence" value="ECO:0007669"/>
    <property type="project" value="UniProtKB-UniRule"/>
</dbReference>
<dbReference type="Pfam" id="PF00069">
    <property type="entry name" value="Pkinase"/>
    <property type="match status" value="1"/>
</dbReference>
<keyword evidence="2" id="KW-0723">Serine/threonine-protein kinase</keyword>
<dbReference type="SUPFAM" id="SSF56112">
    <property type="entry name" value="Protein kinase-like (PK-like)"/>
    <property type="match status" value="1"/>
</dbReference>
<keyword evidence="4" id="KW-0812">Transmembrane</keyword>
<evidence type="ECO:0000256" key="6">
    <source>
        <dbReference type="ARBA" id="ARBA00022741"/>
    </source>
</evidence>
<dbReference type="InterPro" id="IPR013955">
    <property type="entry name" value="Rep_factor-A_C"/>
</dbReference>
<dbReference type="SUPFAM" id="SSF50249">
    <property type="entry name" value="Nucleic acid-binding proteins"/>
    <property type="match status" value="1"/>
</dbReference>
<dbReference type="Pfam" id="PF08646">
    <property type="entry name" value="Rep_fac-A_C"/>
    <property type="match status" value="1"/>
</dbReference>
<name>A0AAP0C973_9ASTR</name>
<dbReference type="Gene3D" id="2.40.50.140">
    <property type="entry name" value="Nucleic acid-binding proteins"/>
    <property type="match status" value="2"/>
</dbReference>
<dbReference type="PROSITE" id="PS50011">
    <property type="entry name" value="PROTEIN_KINASE_DOM"/>
    <property type="match status" value="1"/>
</dbReference>
<evidence type="ECO:0000256" key="2">
    <source>
        <dbReference type="ARBA" id="ARBA00022527"/>
    </source>
</evidence>
<dbReference type="InterPro" id="IPR011009">
    <property type="entry name" value="Kinase-like_dom_sf"/>
</dbReference>
<dbReference type="Proteomes" id="UP001408789">
    <property type="component" value="Unassembled WGS sequence"/>
</dbReference>
<evidence type="ECO:0000256" key="8">
    <source>
        <dbReference type="ARBA" id="ARBA00022840"/>
    </source>
</evidence>
<dbReference type="InterPro" id="IPR045874">
    <property type="entry name" value="LRK10/LRL21-25-like"/>
</dbReference>